<sequence length="288" mass="29429">MDELLYDQLINIPESLASKSSLLDATFLSSCSDWCSETCGTTSESGCDCNAEGCLTCQSACEASCQYVCESACQDCQTACETSTQNPSGGATLALTGGINILVWTISGLSKAFTTDNGYVRAGITSNQFTVGGVSSITGIVDYKSATSSGGTSVNQSTTFDPGTYTFWGFVETASGGYWPAGTATVTVSAETFNWTYAGTNISTGNPVTGSTKTSGLGIYVSASEWNSLVAKVNSKLGTSISSVSSGQSISAARVNLVASALGVSTVSSGSTISAAFFNALRSAYNSL</sequence>
<evidence type="ECO:0000313" key="1">
    <source>
        <dbReference type="EMBL" id="MPM01431.1"/>
    </source>
</evidence>
<protein>
    <submittedName>
        <fullName evidence="1">Uncharacterized protein</fullName>
    </submittedName>
</protein>
<name>A0A644WD71_9ZZZZ</name>
<gene>
    <name evidence="1" type="ORF">SDC9_47671</name>
</gene>
<dbReference type="AlphaFoldDB" id="A0A644WD71"/>
<reference evidence="1" key="1">
    <citation type="submission" date="2019-08" db="EMBL/GenBank/DDBJ databases">
        <authorList>
            <person name="Kucharzyk K."/>
            <person name="Murdoch R.W."/>
            <person name="Higgins S."/>
            <person name="Loffler F."/>
        </authorList>
    </citation>
    <scope>NUCLEOTIDE SEQUENCE</scope>
</reference>
<comment type="caution">
    <text evidence="1">The sequence shown here is derived from an EMBL/GenBank/DDBJ whole genome shotgun (WGS) entry which is preliminary data.</text>
</comment>
<accession>A0A644WD71</accession>
<proteinExistence type="predicted"/>
<organism evidence="1">
    <name type="scientific">bioreactor metagenome</name>
    <dbReference type="NCBI Taxonomy" id="1076179"/>
    <lineage>
        <taxon>unclassified sequences</taxon>
        <taxon>metagenomes</taxon>
        <taxon>ecological metagenomes</taxon>
    </lineage>
</organism>
<dbReference type="EMBL" id="VSSQ01000795">
    <property type="protein sequence ID" value="MPM01431.1"/>
    <property type="molecule type" value="Genomic_DNA"/>
</dbReference>